<feature type="compositionally biased region" description="Polar residues" evidence="1">
    <location>
        <begin position="1"/>
        <end position="13"/>
    </location>
</feature>
<accession>A0A6A5Z4A3</accession>
<dbReference type="AlphaFoldDB" id="A0A6A5Z4A3"/>
<organism evidence="3 4">
    <name type="scientific">Lophiotrema nucula</name>
    <dbReference type="NCBI Taxonomy" id="690887"/>
    <lineage>
        <taxon>Eukaryota</taxon>
        <taxon>Fungi</taxon>
        <taxon>Dikarya</taxon>
        <taxon>Ascomycota</taxon>
        <taxon>Pezizomycotina</taxon>
        <taxon>Dothideomycetes</taxon>
        <taxon>Pleosporomycetidae</taxon>
        <taxon>Pleosporales</taxon>
        <taxon>Lophiotremataceae</taxon>
        <taxon>Lophiotrema</taxon>
    </lineage>
</organism>
<dbReference type="PANTHER" id="PTHR47843">
    <property type="entry name" value="BTB DOMAIN-CONTAINING PROTEIN-RELATED"/>
    <property type="match status" value="1"/>
</dbReference>
<dbReference type="OrthoDB" id="3797901at2759"/>
<sequence length="305" mass="34372">MASSEENTTQQDASSEHVDSVGKAHKRQKLGFESYYNSETFSDVTIRYGNEGKRKFYGHRLLLSSKSYWFKVAFTGRFLESGEKEITLKGDDPAIIEALFHHVYHSDVRFPKDEKGHLDNVLFCLDLYSVADKYDFPDTQKTAALAFSVRVYDYLTNLADTEELQNNADAFKSIVAKTYAVDAGTASGKGPHWYLLNRITGLSDTALFGERGILSPLVVEAATSHADFARDMFLDIMERCKTSDARPLAQLIIVDDVRCPDCGDVWKKVRDVEDRDGGHCRFCGGFVDDWYGFLIDENGTWAEDS</sequence>
<dbReference type="PANTHER" id="PTHR47843:SF7">
    <property type="entry name" value="BTB DOMAIN-CONTAINING PROTEIN"/>
    <property type="match status" value="1"/>
</dbReference>
<dbReference type="InterPro" id="IPR011333">
    <property type="entry name" value="SKP1/BTB/POZ_sf"/>
</dbReference>
<name>A0A6A5Z4A3_9PLEO</name>
<dbReference type="Proteomes" id="UP000799770">
    <property type="component" value="Unassembled WGS sequence"/>
</dbReference>
<evidence type="ECO:0000259" key="2">
    <source>
        <dbReference type="PROSITE" id="PS50097"/>
    </source>
</evidence>
<dbReference type="InterPro" id="IPR000210">
    <property type="entry name" value="BTB/POZ_dom"/>
</dbReference>
<gene>
    <name evidence="3" type="ORF">BDV96DRAFT_647422</name>
</gene>
<dbReference type="Pfam" id="PF00651">
    <property type="entry name" value="BTB"/>
    <property type="match status" value="1"/>
</dbReference>
<dbReference type="PROSITE" id="PS50097">
    <property type="entry name" value="BTB"/>
    <property type="match status" value="1"/>
</dbReference>
<proteinExistence type="predicted"/>
<keyword evidence="4" id="KW-1185">Reference proteome</keyword>
<dbReference type="SMART" id="SM00225">
    <property type="entry name" value="BTB"/>
    <property type="match status" value="1"/>
</dbReference>
<dbReference type="EMBL" id="ML977326">
    <property type="protein sequence ID" value="KAF2113926.1"/>
    <property type="molecule type" value="Genomic_DNA"/>
</dbReference>
<dbReference type="Gene3D" id="3.30.710.10">
    <property type="entry name" value="Potassium Channel Kv1.1, Chain A"/>
    <property type="match status" value="1"/>
</dbReference>
<feature type="domain" description="BTB" evidence="2">
    <location>
        <begin position="42"/>
        <end position="112"/>
    </location>
</feature>
<dbReference type="SUPFAM" id="SSF54695">
    <property type="entry name" value="POZ domain"/>
    <property type="match status" value="1"/>
</dbReference>
<reference evidence="3" key="1">
    <citation type="journal article" date="2020" name="Stud. Mycol.">
        <title>101 Dothideomycetes genomes: a test case for predicting lifestyles and emergence of pathogens.</title>
        <authorList>
            <person name="Haridas S."/>
            <person name="Albert R."/>
            <person name="Binder M."/>
            <person name="Bloem J."/>
            <person name="Labutti K."/>
            <person name="Salamov A."/>
            <person name="Andreopoulos B."/>
            <person name="Baker S."/>
            <person name="Barry K."/>
            <person name="Bills G."/>
            <person name="Bluhm B."/>
            <person name="Cannon C."/>
            <person name="Castanera R."/>
            <person name="Culley D."/>
            <person name="Daum C."/>
            <person name="Ezra D."/>
            <person name="Gonzalez J."/>
            <person name="Henrissat B."/>
            <person name="Kuo A."/>
            <person name="Liang C."/>
            <person name="Lipzen A."/>
            <person name="Lutzoni F."/>
            <person name="Magnuson J."/>
            <person name="Mondo S."/>
            <person name="Nolan M."/>
            <person name="Ohm R."/>
            <person name="Pangilinan J."/>
            <person name="Park H.-J."/>
            <person name="Ramirez L."/>
            <person name="Alfaro M."/>
            <person name="Sun H."/>
            <person name="Tritt A."/>
            <person name="Yoshinaga Y."/>
            <person name="Zwiers L.-H."/>
            <person name="Turgeon B."/>
            <person name="Goodwin S."/>
            <person name="Spatafora J."/>
            <person name="Crous P."/>
            <person name="Grigoriev I."/>
        </authorList>
    </citation>
    <scope>NUCLEOTIDE SEQUENCE</scope>
    <source>
        <strain evidence="3">CBS 627.86</strain>
    </source>
</reference>
<evidence type="ECO:0000313" key="3">
    <source>
        <dbReference type="EMBL" id="KAF2113926.1"/>
    </source>
</evidence>
<protein>
    <recommendedName>
        <fullName evidence="2">BTB domain-containing protein</fullName>
    </recommendedName>
</protein>
<feature type="region of interest" description="Disordered" evidence="1">
    <location>
        <begin position="1"/>
        <end position="21"/>
    </location>
</feature>
<evidence type="ECO:0000256" key="1">
    <source>
        <dbReference type="SAM" id="MobiDB-lite"/>
    </source>
</evidence>
<evidence type="ECO:0000313" key="4">
    <source>
        <dbReference type="Proteomes" id="UP000799770"/>
    </source>
</evidence>